<dbReference type="EMBL" id="GL698657">
    <property type="protein sequence ID" value="EFY84179.1"/>
    <property type="molecule type" value="Genomic_DNA"/>
</dbReference>
<dbReference type="OrthoDB" id="194358at2759"/>
<proteinExistence type="predicted"/>
<dbReference type="AlphaFoldDB" id="E9EIS8"/>
<evidence type="ECO:0000313" key="2">
    <source>
        <dbReference type="Proteomes" id="UP000002499"/>
    </source>
</evidence>
<dbReference type="GeneID" id="19254087"/>
<accession>E9EIS8</accession>
<dbReference type="KEGG" id="maw:19254087"/>
<dbReference type="Proteomes" id="UP000002499">
    <property type="component" value="Unassembled WGS sequence"/>
</dbReference>
<keyword evidence="2" id="KW-1185">Reference proteome</keyword>
<organism evidence="2">
    <name type="scientific">Metarhizium acridum (strain CQMa 102)</name>
    <dbReference type="NCBI Taxonomy" id="655827"/>
    <lineage>
        <taxon>Eukaryota</taxon>
        <taxon>Fungi</taxon>
        <taxon>Dikarya</taxon>
        <taxon>Ascomycota</taxon>
        <taxon>Pezizomycotina</taxon>
        <taxon>Sordariomycetes</taxon>
        <taxon>Hypocreomycetidae</taxon>
        <taxon>Hypocreales</taxon>
        <taxon>Clavicipitaceae</taxon>
        <taxon>Metarhizium</taxon>
    </lineage>
</organism>
<protein>
    <submittedName>
        <fullName evidence="1">Uncharacterized protein</fullName>
    </submittedName>
</protein>
<reference evidence="1 2" key="1">
    <citation type="journal article" date="2011" name="PLoS Genet.">
        <title>Genome sequencing and comparative transcriptomics of the model entomopathogenic fungi Metarhizium anisopliae and M. acridum.</title>
        <authorList>
            <person name="Gao Q."/>
            <person name="Jin K."/>
            <person name="Ying S.H."/>
            <person name="Zhang Y."/>
            <person name="Xiao G."/>
            <person name="Shang Y."/>
            <person name="Duan Z."/>
            <person name="Hu X."/>
            <person name="Xie X.Q."/>
            <person name="Zhou G."/>
            <person name="Peng G."/>
            <person name="Luo Z."/>
            <person name="Huang W."/>
            <person name="Wang B."/>
            <person name="Fang W."/>
            <person name="Wang S."/>
            <person name="Zhong Y."/>
            <person name="Ma L.J."/>
            <person name="St Leger R.J."/>
            <person name="Zhao G.P."/>
            <person name="Pei Y."/>
            <person name="Feng M.G."/>
            <person name="Xia Y."/>
            <person name="Wang C."/>
        </authorList>
    </citation>
    <scope>NUCLEOTIDE SEQUENCE [LARGE SCALE GENOMIC DNA]</scope>
    <source>
        <strain evidence="1 2">CQMa 102</strain>
    </source>
</reference>
<dbReference type="HOGENOM" id="CLU_647382_0_0_1"/>
<dbReference type="InParanoid" id="E9EIS8"/>
<gene>
    <name evidence="1" type="ORF">MAC_09776</name>
</gene>
<sequence>MAPILVDRSTSTSPSLTPWDSMNLLGGVAPFLALLGEDFTNRYLSLSHNCCDWVVFSVIPTGVPYAMKVLSRLLKLQNIKMDTFYTSYRKALEKDLLSTCSKEICEIWNGRQVERVEKTVSRKPGPIREYIYLPGREDIPPELLPSKIAKYGGKYRGKMYDPWLQPSKGSPIGLGSLKDNETTDPPNLLLNLTPFKRSLSLLYTAKSLTLPLKVRRSTWKPPDGEKAKVVWVQRQMQGDDWHTEAYILAKNIEAEVLSAHRDSTALSHHWCFESRFTNIVLVLIPVSFVLQSVGLSMMHWAVQTWQFIALVFMFFGRRRVRKEVPPEFVLRLRDEWARAKIQGILAGSPVKDMAADKAVHVIEHDLRTGRKKDKMAQNTVQKIVANTGIPEANIVDDVTAVVNKILGGPSLLDEDIEEAVPAPT</sequence>
<evidence type="ECO:0000313" key="1">
    <source>
        <dbReference type="EMBL" id="EFY84179.1"/>
    </source>
</evidence>
<name>E9EIS8_METAQ</name>